<evidence type="ECO:0000313" key="2">
    <source>
        <dbReference type="EMBL" id="QSG08711.1"/>
    </source>
</evidence>
<dbReference type="RefSeq" id="WP_229111940.1">
    <property type="nucleotide sequence ID" value="NZ_CP064788.1"/>
</dbReference>
<proteinExistence type="predicted"/>
<keyword evidence="1" id="KW-0472">Membrane</keyword>
<dbReference type="AlphaFoldDB" id="A0A897N8E5"/>
<sequence length="213" mass="22264">MMATTHGLVGLAFGAVIAVLVPEHATPAMAAGLAGGIAPDLDLYRGHRRTLHFPVYGPMVAVAAVGVALLVPSPVTVALASFAAGGALHGATDVLGGGLELRPWEGTSERAVYSHYHGRWLSPRRLVPYDGSPHDLGLAVGFAVPALVWTDSQLQLVIAAALTVSLGYTLLRKRLAAIAVTLVGLLPAAVRPHVPERYRTVASSRSNTASRYR</sequence>
<feature type="transmembrane region" description="Helical" evidence="1">
    <location>
        <begin position="54"/>
        <end position="71"/>
    </location>
</feature>
<keyword evidence="1" id="KW-1133">Transmembrane helix</keyword>
<evidence type="ECO:0000256" key="1">
    <source>
        <dbReference type="SAM" id="Phobius"/>
    </source>
</evidence>
<keyword evidence="1" id="KW-0812">Transmembrane</keyword>
<gene>
    <name evidence="2" type="ORF">HSR122_1314</name>
</gene>
<protein>
    <submittedName>
        <fullName evidence="2">Putative membrane-bound metal-dependent hydrolase</fullName>
    </submittedName>
</protein>
<keyword evidence="3" id="KW-1185">Reference proteome</keyword>
<dbReference type="GO" id="GO:0016787">
    <property type="term" value="F:hydrolase activity"/>
    <property type="evidence" value="ECO:0007669"/>
    <property type="project" value="UniProtKB-KW"/>
</dbReference>
<dbReference type="GeneID" id="68851954"/>
<dbReference type="EMBL" id="CP064788">
    <property type="protein sequence ID" value="QSG08711.1"/>
    <property type="molecule type" value="Genomic_DNA"/>
</dbReference>
<dbReference type="Proteomes" id="UP000662973">
    <property type="component" value="Chromosome"/>
</dbReference>
<keyword evidence="2" id="KW-0378">Hydrolase</keyword>
<name>A0A897N8E5_9EURY</name>
<dbReference type="KEGG" id="hds:HSR122_1314"/>
<evidence type="ECO:0000313" key="3">
    <source>
        <dbReference type="Proteomes" id="UP000662973"/>
    </source>
</evidence>
<reference evidence="2 3" key="1">
    <citation type="submission" date="2020-11" db="EMBL/GenBank/DDBJ databases">
        <title>Carbohydrate-dependent, anaerobic sulfur respiration: A novel catabolism in halophilic archaea.</title>
        <authorList>
            <person name="Sorokin D.Y."/>
            <person name="Messina E."/>
            <person name="Smedile F."/>
            <person name="La Cono V."/>
            <person name="Hallsworth J.E."/>
            <person name="Yakimov M.M."/>
        </authorList>
    </citation>
    <scope>NUCLEOTIDE SEQUENCE [LARGE SCALE GENOMIC DNA]</scope>
    <source>
        <strain evidence="2 3">HSR12-2</strain>
    </source>
</reference>
<accession>A0A897N8E5</accession>
<organism evidence="2 3">
    <name type="scientific">Halapricum desulfuricans</name>
    <dbReference type="NCBI Taxonomy" id="2841257"/>
    <lineage>
        <taxon>Archaea</taxon>
        <taxon>Methanobacteriati</taxon>
        <taxon>Methanobacteriota</taxon>
        <taxon>Stenosarchaea group</taxon>
        <taxon>Halobacteria</taxon>
        <taxon>Halobacteriales</taxon>
        <taxon>Haloarculaceae</taxon>
        <taxon>Halapricum</taxon>
    </lineage>
</organism>